<feature type="region of interest" description="Disordered" evidence="1">
    <location>
        <begin position="1"/>
        <end position="21"/>
    </location>
</feature>
<dbReference type="EMBL" id="JYNX01000062">
    <property type="protein sequence ID" value="KMO72814.1"/>
    <property type="molecule type" value="Genomic_DNA"/>
</dbReference>
<evidence type="ECO:0000256" key="1">
    <source>
        <dbReference type="SAM" id="MobiDB-lite"/>
    </source>
</evidence>
<dbReference type="AlphaFoldDB" id="A0A0J6VRJ4"/>
<proteinExistence type="predicted"/>
<protein>
    <recommendedName>
        <fullName evidence="4">Asp23/Gls24 family envelope stress response protein</fullName>
    </recommendedName>
</protein>
<sequence length="132" mass="13598">MAETGAAVLDAAAPVTDPGDRGSLQVRGRAIEHLVEAAVLTTPGVRRHGKALSGLIGHDLPRVDAVVAGDHVRTEVEIAAEWGRPLAALAADARSRITTALRDHAGLVVDGITVHVAAIVTPEGRTNGRTLS</sequence>
<name>A0A0J6VRJ4_MYCCU</name>
<gene>
    <name evidence="2" type="ORF">MCHUDSM44219_04801</name>
</gene>
<reference evidence="2 3" key="1">
    <citation type="journal article" date="2015" name="Genome Biol. Evol.">
        <title>Characterization of Three Mycobacterium spp. with Potential Use in Bioremediation by Genome Sequencing and Comparative Genomics.</title>
        <authorList>
            <person name="Das S."/>
            <person name="Pettersson B.M."/>
            <person name="Behra P.R."/>
            <person name="Ramesh M."/>
            <person name="Dasgupta S."/>
            <person name="Bhattacharya A."/>
            <person name="Kirsebom L.A."/>
        </authorList>
    </citation>
    <scope>NUCLEOTIDE SEQUENCE [LARGE SCALE GENOMIC DNA]</scope>
    <source>
        <strain evidence="2 3">DSM 44219</strain>
    </source>
</reference>
<evidence type="ECO:0000313" key="3">
    <source>
        <dbReference type="Proteomes" id="UP000036176"/>
    </source>
</evidence>
<organism evidence="2 3">
    <name type="scientific">Mycolicibacterium chubuense</name>
    <name type="common">Mycobacterium chubuense</name>
    <dbReference type="NCBI Taxonomy" id="1800"/>
    <lineage>
        <taxon>Bacteria</taxon>
        <taxon>Bacillati</taxon>
        <taxon>Actinomycetota</taxon>
        <taxon>Actinomycetes</taxon>
        <taxon>Mycobacteriales</taxon>
        <taxon>Mycobacteriaceae</taxon>
        <taxon>Mycolicibacterium</taxon>
    </lineage>
</organism>
<accession>A0A0J6VRJ4</accession>
<keyword evidence="3" id="KW-1185">Reference proteome</keyword>
<dbReference type="RefSeq" id="WP_048420680.1">
    <property type="nucleotide sequence ID" value="NZ_JYNX01000062.1"/>
</dbReference>
<evidence type="ECO:0000313" key="2">
    <source>
        <dbReference type="EMBL" id="KMO72814.1"/>
    </source>
</evidence>
<comment type="caution">
    <text evidence="2">The sequence shown here is derived from an EMBL/GenBank/DDBJ whole genome shotgun (WGS) entry which is preliminary data.</text>
</comment>
<dbReference type="PATRIC" id="fig|1800.3.peg.4829"/>
<dbReference type="OrthoDB" id="3830973at2"/>
<evidence type="ECO:0008006" key="4">
    <source>
        <dbReference type="Google" id="ProtNLM"/>
    </source>
</evidence>
<dbReference type="Proteomes" id="UP000036176">
    <property type="component" value="Unassembled WGS sequence"/>
</dbReference>